<dbReference type="RefSeq" id="WP_153825187.1">
    <property type="nucleotide sequence ID" value="NZ_WJIE01000031.1"/>
</dbReference>
<keyword evidence="4" id="KW-1185">Reference proteome</keyword>
<comment type="caution">
    <text evidence="3">The sequence shown here is derived from an EMBL/GenBank/DDBJ whole genome shotgun (WGS) entry which is preliminary data.</text>
</comment>
<evidence type="ECO:0000256" key="2">
    <source>
        <dbReference type="SAM" id="Phobius"/>
    </source>
</evidence>
<reference evidence="3 4" key="1">
    <citation type="submission" date="2019-10" db="EMBL/GenBank/DDBJ databases">
        <title>A soil myxobacterium in the family Polyangiaceae.</title>
        <authorList>
            <person name="Li Y."/>
            <person name="Wang J."/>
        </authorList>
    </citation>
    <scope>NUCLEOTIDE SEQUENCE [LARGE SCALE GENOMIC DNA]</scope>
    <source>
        <strain evidence="3 4">DSM 14734</strain>
    </source>
</reference>
<gene>
    <name evidence="3" type="ORF">GF068_41860</name>
</gene>
<evidence type="ECO:0000256" key="1">
    <source>
        <dbReference type="SAM" id="MobiDB-lite"/>
    </source>
</evidence>
<feature type="region of interest" description="Disordered" evidence="1">
    <location>
        <begin position="1"/>
        <end position="20"/>
    </location>
</feature>
<feature type="transmembrane region" description="Helical" evidence="2">
    <location>
        <begin position="32"/>
        <end position="50"/>
    </location>
</feature>
<organism evidence="3 4">
    <name type="scientific">Polyangium spumosum</name>
    <dbReference type="NCBI Taxonomy" id="889282"/>
    <lineage>
        <taxon>Bacteria</taxon>
        <taxon>Pseudomonadati</taxon>
        <taxon>Myxococcota</taxon>
        <taxon>Polyangia</taxon>
        <taxon>Polyangiales</taxon>
        <taxon>Polyangiaceae</taxon>
        <taxon>Polyangium</taxon>
    </lineage>
</organism>
<name>A0A6N7Q262_9BACT</name>
<evidence type="ECO:0000313" key="3">
    <source>
        <dbReference type="EMBL" id="MRG98418.1"/>
    </source>
</evidence>
<dbReference type="AlphaFoldDB" id="A0A6N7Q262"/>
<dbReference type="Proteomes" id="UP000440224">
    <property type="component" value="Unassembled WGS sequence"/>
</dbReference>
<protein>
    <submittedName>
        <fullName evidence="3">Uncharacterized protein</fullName>
    </submittedName>
</protein>
<accession>A0A6N7Q262</accession>
<dbReference type="EMBL" id="WJIE01000031">
    <property type="protein sequence ID" value="MRG98418.1"/>
    <property type="molecule type" value="Genomic_DNA"/>
</dbReference>
<keyword evidence="2" id="KW-1133">Transmembrane helix</keyword>
<keyword evidence="2" id="KW-0472">Membrane</keyword>
<proteinExistence type="predicted"/>
<feature type="compositionally biased region" description="Low complexity" evidence="1">
    <location>
        <begin position="1"/>
        <end position="17"/>
    </location>
</feature>
<sequence>MPITPNAAPTNPENPGTSFIKRVLDNDSTKKGAAALVAGVVLAVVTEAIWPSNS</sequence>
<evidence type="ECO:0000313" key="4">
    <source>
        <dbReference type="Proteomes" id="UP000440224"/>
    </source>
</evidence>
<keyword evidence="2" id="KW-0812">Transmembrane</keyword>